<dbReference type="InterPro" id="IPR001382">
    <property type="entry name" value="Glyco_hydro_47"/>
</dbReference>
<keyword evidence="4" id="KW-0325">Glycoprotein</keyword>
<evidence type="ECO:0000256" key="4">
    <source>
        <dbReference type="ARBA" id="ARBA00023180"/>
    </source>
</evidence>
<feature type="active site" evidence="5">
    <location>
        <position position="715"/>
    </location>
</feature>
<dbReference type="OrthoDB" id="8118055at2759"/>
<keyword evidence="9" id="KW-0812">Transmembrane</keyword>
<feature type="region of interest" description="Disordered" evidence="8">
    <location>
        <begin position="15"/>
        <end position="50"/>
    </location>
</feature>
<dbReference type="InterPro" id="IPR036026">
    <property type="entry name" value="Seven-hairpin_glycosidases"/>
</dbReference>
<dbReference type="Proteomes" id="UP000054383">
    <property type="component" value="Unassembled WGS sequence"/>
</dbReference>
<comment type="cofactor">
    <cofactor evidence="6">
        <name>Ca(2+)</name>
        <dbReference type="ChEBI" id="CHEBI:29108"/>
    </cofactor>
</comment>
<dbReference type="PANTHER" id="PTHR45679">
    <property type="entry name" value="ER DEGRADATION-ENHANCING ALPHA-MANNOSIDASE-LIKE PROTEIN 2"/>
    <property type="match status" value="1"/>
</dbReference>
<accession>A0A0U1M7N3</accession>
<evidence type="ECO:0000256" key="1">
    <source>
        <dbReference type="ARBA" id="ARBA00004240"/>
    </source>
</evidence>
<dbReference type="GO" id="GO:0004571">
    <property type="term" value="F:mannosyl-oligosaccharide 1,2-alpha-mannosidase activity"/>
    <property type="evidence" value="ECO:0007669"/>
    <property type="project" value="InterPro"/>
</dbReference>
<dbReference type="GO" id="GO:0005509">
    <property type="term" value="F:calcium ion binding"/>
    <property type="evidence" value="ECO:0007669"/>
    <property type="project" value="InterPro"/>
</dbReference>
<dbReference type="SUPFAM" id="SSF48225">
    <property type="entry name" value="Seven-hairpin glycosidases"/>
    <property type="match status" value="1"/>
</dbReference>
<feature type="active site" description="Proton donor" evidence="5">
    <location>
        <position position="372"/>
    </location>
</feature>
<dbReference type="OMA" id="CTPLTRD"/>
<feature type="region of interest" description="Disordered" evidence="8">
    <location>
        <begin position="473"/>
        <end position="492"/>
    </location>
</feature>
<proteinExistence type="inferred from homology"/>
<evidence type="ECO:0000256" key="2">
    <source>
        <dbReference type="ARBA" id="ARBA00007658"/>
    </source>
</evidence>
<dbReference type="Gene3D" id="1.50.10.10">
    <property type="match status" value="1"/>
</dbReference>
<keyword evidence="11" id="KW-1185">Reference proteome</keyword>
<sequence length="1340" mass="148761">MSTLVAEPRQLSENSAYSLPSTGSSHRTRRRQEVGGWVREPARKRHGSNRVRSSYKKAFQDRIVRKHAITTLVLGLLLVTLLSIYLAYTLTMDTLEGEEFHILIILFIILVAIFFCHSLARTCILATRVARYGTTFHRVPSVAGPRGYAQPAEPIHVILARDEEVIGQDPGHSQIKITAPPPAYGLWRNSVRIDPNLIRWQKVQAAKAAENSQSEPSGPNRPPSYISENGVDYVIEAQPRSTVQAMRQDQIKELRQETERLFYHGFDSYIDYAFPEDELRPLSCGPLTRDRDHPEKIELNDVLGNYSLTLIDSLSTLGILASSNETGKKAWEYFEDGVQEFVALYGDGSPGPLGQGLKARGFDLDSKVQVFETVIRGLGGLLSAHLFAVGDLPVRGYSPPDDAREFARAWDKSSFEPDQEGILWSNGFVYDGQLLRLARDLADRIVPAFYTPTGLPYPRVNLRTGIPFFENSPLNNKENRDSSTRSSTRFNGPAEITETCSAGAGSLILEFATLSRLTGDGRYEDLAKRAFWAVWLRRSDIDLIGAGIDAETGGWVAPFTGIGAGIDSFFEYAFKSHILLSTGDMPDFDPNGRWSGLDGYFVPLDKNQHYPESYLQVWDEAQDAIKHHIYRGKGYQHPHYVQADLQTGATRAFWIDSLSAFYPGVLTLAGKIEEATEIHLLATALWTRFAALPERWNVVTGNIDNGLGWWGGRPEFIESTYYLYRATRDPWYLHVGEMVLRDIKRRCWTRCGLAGLQNVLTGELQDRMESFFLGETAKYLFLLFDSDHPLNNIDSAFVFTTEGHPLIIPPDSSTGKRKSQPADDGAGAGVCEIAPRLPPLGSSSTAARPDIFHAASLARLHLMHTRDEAGGALLEFAHDHPSVTVSDLFSPSNYTFYPWTLPPELVPYNATSAPMSIRPTLDISFPNLPGLTLGPGTVERVRDGIFLKAIGGMRLGMVQDKPIHSDDNLTPSEGFRIQVINNVPLGKDEKVYLSREIAFGILDSDDPNFSRVQDPVMLDIVIDVEPEPPAPENYTMATPEEQGQITVPHRQEPIIHQHTRSLMGPDDGLVTAVPRASSVKTALSALISHVSSIIHDEPTDGRRRQNGKRRQFWQEQQGEGQPSDNSVVRMTIPAVNSIGLGSASLPDVPDATVFTHTGKRSTERLRWSKIYFADELCDSPLPSTIPRTHHVLVVKRGGCSFSEKMKRIPAYPYSKNSGLQLVISVSYQEHDEETMSATGSFASEQVPFDTRTLNRPFTSTDPGVLQAKAAILSESLLVRPHLDATQHTAGGFVRRHPISMVMVGGGEETYNLLKASTGIGIRRRYGIQSQGIPIANLYMI</sequence>
<feature type="region of interest" description="Disordered" evidence="8">
    <location>
        <begin position="208"/>
        <end position="227"/>
    </location>
</feature>
<organism evidence="10 11">
    <name type="scientific">Talaromyces islandicus</name>
    <name type="common">Penicillium islandicum</name>
    <dbReference type="NCBI Taxonomy" id="28573"/>
    <lineage>
        <taxon>Eukaryota</taxon>
        <taxon>Fungi</taxon>
        <taxon>Dikarya</taxon>
        <taxon>Ascomycota</taxon>
        <taxon>Pezizomycotina</taxon>
        <taxon>Eurotiomycetes</taxon>
        <taxon>Eurotiomycetidae</taxon>
        <taxon>Eurotiales</taxon>
        <taxon>Trichocomaceae</taxon>
        <taxon>Talaromyces</taxon>
        <taxon>Talaromyces sect. Islandici</taxon>
    </lineage>
</organism>
<dbReference type="STRING" id="28573.A0A0U1M7N3"/>
<dbReference type="GO" id="GO:0044322">
    <property type="term" value="C:endoplasmic reticulum quality control compartment"/>
    <property type="evidence" value="ECO:0007669"/>
    <property type="project" value="GOC"/>
</dbReference>
<feature type="binding site" evidence="6">
    <location>
        <position position="801"/>
    </location>
    <ligand>
        <name>Ca(2+)</name>
        <dbReference type="ChEBI" id="CHEBI:29108"/>
    </ligand>
</feature>
<evidence type="ECO:0000313" key="10">
    <source>
        <dbReference type="EMBL" id="CRG91528.1"/>
    </source>
</evidence>
<keyword evidence="9" id="KW-0472">Membrane</keyword>
<feature type="region of interest" description="Disordered" evidence="8">
    <location>
        <begin position="1096"/>
        <end position="1125"/>
    </location>
</feature>
<evidence type="ECO:0000313" key="11">
    <source>
        <dbReference type="Proteomes" id="UP000054383"/>
    </source>
</evidence>
<comment type="subcellular location">
    <subcellularLocation>
        <location evidence="1">Endoplasmic reticulum</location>
    </subcellularLocation>
</comment>
<dbReference type="GO" id="GO:0016020">
    <property type="term" value="C:membrane"/>
    <property type="evidence" value="ECO:0007669"/>
    <property type="project" value="InterPro"/>
</dbReference>
<dbReference type="GO" id="GO:0036503">
    <property type="term" value="P:ERAD pathway"/>
    <property type="evidence" value="ECO:0007669"/>
    <property type="project" value="UniProtKB-ARBA"/>
</dbReference>
<dbReference type="PANTHER" id="PTHR45679:SF5">
    <property type="entry name" value="ER DEGRADATION-ENHANCING ALPHA-MANNOSIDASE-LIKE PROTEIN 1"/>
    <property type="match status" value="1"/>
</dbReference>
<feature type="region of interest" description="Disordered" evidence="8">
    <location>
        <begin position="809"/>
        <end position="828"/>
    </location>
</feature>
<evidence type="ECO:0000256" key="5">
    <source>
        <dbReference type="PIRSR" id="PIRSR601382-1"/>
    </source>
</evidence>
<name>A0A0U1M7N3_TALIS</name>
<dbReference type="InterPro" id="IPR012341">
    <property type="entry name" value="6hp_glycosidase-like_sf"/>
</dbReference>
<feature type="active site" description="Proton donor" evidence="5">
    <location>
        <position position="694"/>
    </location>
</feature>
<keyword evidence="7" id="KW-0326">Glycosidase</keyword>
<protein>
    <recommendedName>
        <fullName evidence="7">alpha-1,2-Mannosidase</fullName>
        <ecNumber evidence="7">3.2.1.-</ecNumber>
    </recommendedName>
</protein>
<dbReference type="Pfam" id="PF01532">
    <property type="entry name" value="Glyco_hydro_47"/>
    <property type="match status" value="1"/>
</dbReference>
<keyword evidence="6" id="KW-0106">Calcium</keyword>
<comment type="similarity">
    <text evidence="2 7">Belongs to the glycosyl hydrolase 47 family.</text>
</comment>
<evidence type="ECO:0000256" key="7">
    <source>
        <dbReference type="RuleBase" id="RU361193"/>
    </source>
</evidence>
<dbReference type="EMBL" id="CVMT01000010">
    <property type="protein sequence ID" value="CRG91528.1"/>
    <property type="molecule type" value="Genomic_DNA"/>
</dbReference>
<dbReference type="UniPathway" id="UPA00378"/>
<feature type="active site" evidence="5">
    <location>
        <position position="567"/>
    </location>
</feature>
<evidence type="ECO:0000256" key="6">
    <source>
        <dbReference type="PIRSR" id="PIRSR601382-2"/>
    </source>
</evidence>
<dbReference type="GO" id="GO:0005975">
    <property type="term" value="P:carbohydrate metabolic process"/>
    <property type="evidence" value="ECO:0007669"/>
    <property type="project" value="InterPro"/>
</dbReference>
<feature type="transmembrane region" description="Helical" evidence="9">
    <location>
        <begin position="100"/>
        <end position="120"/>
    </location>
</feature>
<dbReference type="InterPro" id="IPR044674">
    <property type="entry name" value="EDEM1/2/3"/>
</dbReference>
<feature type="compositionally biased region" description="Polar residues" evidence="8">
    <location>
        <begin position="15"/>
        <end position="25"/>
    </location>
</feature>
<keyword evidence="9" id="KW-1133">Transmembrane helix</keyword>
<feature type="compositionally biased region" description="Polar residues" evidence="8">
    <location>
        <begin position="1113"/>
        <end position="1125"/>
    </location>
</feature>
<evidence type="ECO:0000256" key="8">
    <source>
        <dbReference type="SAM" id="MobiDB-lite"/>
    </source>
</evidence>
<keyword evidence="3" id="KW-0256">Endoplasmic reticulum</keyword>
<keyword evidence="6" id="KW-0479">Metal-binding</keyword>
<dbReference type="PRINTS" id="PR00747">
    <property type="entry name" value="GLYHDRLASE47"/>
</dbReference>
<reference evidence="10 11" key="1">
    <citation type="submission" date="2015-04" db="EMBL/GenBank/DDBJ databases">
        <authorList>
            <person name="Syromyatnikov M.Y."/>
            <person name="Popov V.N."/>
        </authorList>
    </citation>
    <scope>NUCLEOTIDE SEQUENCE [LARGE SCALE GENOMIC DNA]</scope>
    <source>
        <strain evidence="10">WF-38-12</strain>
    </source>
</reference>
<evidence type="ECO:0000256" key="9">
    <source>
        <dbReference type="SAM" id="Phobius"/>
    </source>
</evidence>
<evidence type="ECO:0000256" key="3">
    <source>
        <dbReference type="ARBA" id="ARBA00022824"/>
    </source>
</evidence>
<keyword evidence="7" id="KW-0378">Hydrolase</keyword>
<feature type="transmembrane region" description="Helical" evidence="9">
    <location>
        <begin position="68"/>
        <end position="88"/>
    </location>
</feature>
<gene>
    <name evidence="10" type="ORF">PISL3812_08577</name>
</gene>
<dbReference type="GO" id="GO:1904380">
    <property type="term" value="P:endoplasmic reticulum mannose trimming"/>
    <property type="evidence" value="ECO:0007669"/>
    <property type="project" value="InterPro"/>
</dbReference>
<dbReference type="EC" id="3.2.1.-" evidence="7"/>